<dbReference type="Pfam" id="PF17774">
    <property type="entry name" value="YlmH_RBD"/>
    <property type="match status" value="1"/>
</dbReference>
<dbReference type="CDD" id="cd00165">
    <property type="entry name" value="S4"/>
    <property type="match status" value="1"/>
</dbReference>
<dbReference type="InterPro" id="IPR012677">
    <property type="entry name" value="Nucleotide-bd_a/b_plait_sf"/>
</dbReference>
<feature type="domain" description="RNA-binding S4" evidence="2">
    <location>
        <begin position="195"/>
        <end position="252"/>
    </location>
</feature>
<evidence type="ECO:0000256" key="1">
    <source>
        <dbReference type="PROSITE-ProRule" id="PRU00182"/>
    </source>
</evidence>
<evidence type="ECO:0000259" key="2">
    <source>
        <dbReference type="SMART" id="SM00363"/>
    </source>
</evidence>
<dbReference type="PROSITE" id="PS50889">
    <property type="entry name" value="S4"/>
    <property type="match status" value="1"/>
</dbReference>
<proteinExistence type="predicted"/>
<protein>
    <submittedName>
        <fullName evidence="3">RNA-binding protein YlmH, contains S4-like domain</fullName>
    </submittedName>
</protein>
<dbReference type="OrthoDB" id="9812787at2"/>
<dbReference type="Proteomes" id="UP000198838">
    <property type="component" value="Unassembled WGS sequence"/>
</dbReference>
<dbReference type="SUPFAM" id="SSF55174">
    <property type="entry name" value="Alpha-L RNA-binding motif"/>
    <property type="match status" value="1"/>
</dbReference>
<dbReference type="InterPro" id="IPR002942">
    <property type="entry name" value="S4_RNA-bd"/>
</dbReference>
<dbReference type="AlphaFoldDB" id="A0A1I0V6I5"/>
<accession>A0A1I0V6I5</accession>
<name>A0A1I0V6I5_9FIRM</name>
<dbReference type="Gene3D" id="3.30.1370.160">
    <property type="match status" value="1"/>
</dbReference>
<dbReference type="Gene3D" id="3.30.70.330">
    <property type="match status" value="1"/>
</dbReference>
<dbReference type="GO" id="GO:0003723">
    <property type="term" value="F:RNA binding"/>
    <property type="evidence" value="ECO:0007669"/>
    <property type="project" value="UniProtKB-KW"/>
</dbReference>
<dbReference type="InterPro" id="IPR036986">
    <property type="entry name" value="S4_RNA-bd_sf"/>
</dbReference>
<dbReference type="RefSeq" id="WP_092869888.1">
    <property type="nucleotide sequence ID" value="NZ_FOJY01000001.1"/>
</dbReference>
<keyword evidence="4" id="KW-1185">Reference proteome</keyword>
<gene>
    <name evidence="3" type="ORF">SAMN05216249_101178</name>
</gene>
<organism evidence="3 4">
    <name type="scientific">Acetitomaculum ruminis DSM 5522</name>
    <dbReference type="NCBI Taxonomy" id="1120918"/>
    <lineage>
        <taxon>Bacteria</taxon>
        <taxon>Bacillati</taxon>
        <taxon>Bacillota</taxon>
        <taxon>Clostridia</taxon>
        <taxon>Lachnospirales</taxon>
        <taxon>Lachnospiraceae</taxon>
        <taxon>Acetitomaculum</taxon>
    </lineage>
</organism>
<keyword evidence="1" id="KW-0694">RNA-binding</keyword>
<sequence>MNNNYTINHFNDLVVRAGKVNNVVYTDFLNLNEQLYFQNLPNNSDVICILWGGFDLSLRKMAAIIPRDYLYDSNVNIDFPFSLVKIEPVNHKFSDKLSHRDYLGALTSTGVDRSMFGDIIVEEEQAYYLCSNKVLDYVLSSIESIKRTNVVSKIVSSDILFELKKEECIFNIYPYHKEISQKIKFKEINATVSSFRLDKLVSLACKVSRAEAVSIINQKRVFINDETVTKNDYILPDNCVMTVRGYGKFNIILSFEKNSKDKYHLKLLKYI</sequence>
<dbReference type="EMBL" id="FOJY01000001">
    <property type="protein sequence ID" value="SFA71680.1"/>
    <property type="molecule type" value="Genomic_DNA"/>
</dbReference>
<reference evidence="3 4" key="1">
    <citation type="submission" date="2016-10" db="EMBL/GenBank/DDBJ databases">
        <authorList>
            <person name="de Groot N.N."/>
        </authorList>
    </citation>
    <scope>NUCLEOTIDE SEQUENCE [LARGE SCALE GENOMIC DNA]</scope>
    <source>
        <strain evidence="3 4">DSM 5522</strain>
    </source>
</reference>
<evidence type="ECO:0000313" key="3">
    <source>
        <dbReference type="EMBL" id="SFA71680.1"/>
    </source>
</evidence>
<dbReference type="STRING" id="1120918.SAMN05216249_101178"/>
<dbReference type="Pfam" id="PF01479">
    <property type="entry name" value="S4"/>
    <property type="match status" value="1"/>
</dbReference>
<dbReference type="SMART" id="SM00363">
    <property type="entry name" value="S4"/>
    <property type="match status" value="1"/>
</dbReference>
<dbReference type="InterPro" id="IPR040591">
    <property type="entry name" value="RqcP2_RBD"/>
</dbReference>
<evidence type="ECO:0000313" key="4">
    <source>
        <dbReference type="Proteomes" id="UP000198838"/>
    </source>
</evidence>
<dbReference type="Gene3D" id="3.10.290.10">
    <property type="entry name" value="RNA-binding S4 domain"/>
    <property type="match status" value="1"/>
</dbReference>